<dbReference type="Proteomes" id="UP000243686">
    <property type="component" value="Unassembled WGS sequence"/>
</dbReference>
<evidence type="ECO:0000313" key="1">
    <source>
        <dbReference type="EMBL" id="OON17733.1"/>
    </source>
</evidence>
<keyword evidence="2" id="KW-1185">Reference proteome</keyword>
<dbReference type="AlphaFoldDB" id="A0A1S8WU32"/>
<protein>
    <submittedName>
        <fullName evidence="1">Uncharacterized protein</fullName>
    </submittedName>
</protein>
<evidence type="ECO:0000313" key="2">
    <source>
        <dbReference type="Proteomes" id="UP000243686"/>
    </source>
</evidence>
<dbReference type="EMBL" id="KV894968">
    <property type="protein sequence ID" value="OON17733.1"/>
    <property type="molecule type" value="Genomic_DNA"/>
</dbReference>
<reference evidence="1 2" key="1">
    <citation type="submission" date="2015-03" db="EMBL/GenBank/DDBJ databases">
        <title>Draft genome of the nematode, Opisthorchis viverrini.</title>
        <authorList>
            <person name="Mitreva M."/>
        </authorList>
    </citation>
    <scope>NUCLEOTIDE SEQUENCE [LARGE SCALE GENOMIC DNA]</scope>
    <source>
        <strain evidence="1">Khon Kaen</strain>
    </source>
</reference>
<gene>
    <name evidence="1" type="ORF">X801_06424</name>
</gene>
<sequence>MKKYSLTLTLKADTMSAFGAKTIFAVDVGATVDTDFSNYGDHLSGWRLLYNRFFGTNKSLLRDN</sequence>
<accession>A0A1S8WU32</accession>
<proteinExistence type="predicted"/>
<name>A0A1S8WU32_OPIVI</name>
<organism evidence="1 2">
    <name type="scientific">Opisthorchis viverrini</name>
    <name type="common">Southeast Asian liver fluke</name>
    <dbReference type="NCBI Taxonomy" id="6198"/>
    <lineage>
        <taxon>Eukaryota</taxon>
        <taxon>Metazoa</taxon>
        <taxon>Spiralia</taxon>
        <taxon>Lophotrochozoa</taxon>
        <taxon>Platyhelminthes</taxon>
        <taxon>Trematoda</taxon>
        <taxon>Digenea</taxon>
        <taxon>Opisthorchiida</taxon>
        <taxon>Opisthorchiata</taxon>
        <taxon>Opisthorchiidae</taxon>
        <taxon>Opisthorchis</taxon>
    </lineage>
</organism>